<dbReference type="Pfam" id="PF06028">
    <property type="entry name" value="DUF915"/>
    <property type="match status" value="1"/>
</dbReference>
<dbReference type="PATRIC" id="fig|1423777.3.peg.2074"/>
<comment type="caution">
    <text evidence="1">The sequence shown here is derived from an EMBL/GenBank/DDBJ whole genome shotgun (WGS) entry which is preliminary data.</text>
</comment>
<dbReference type="SUPFAM" id="SSF53474">
    <property type="entry name" value="alpha/beta-Hydrolases"/>
    <property type="match status" value="1"/>
</dbReference>
<reference evidence="1 2" key="1">
    <citation type="journal article" date="2015" name="Genome Announc.">
        <title>Expanding the biotechnology potential of lactobacilli through comparative genomics of 213 strains and associated genera.</title>
        <authorList>
            <person name="Sun Z."/>
            <person name="Harris H.M."/>
            <person name="McCann A."/>
            <person name="Guo C."/>
            <person name="Argimon S."/>
            <person name="Zhang W."/>
            <person name="Yang X."/>
            <person name="Jeffery I.B."/>
            <person name="Cooney J.C."/>
            <person name="Kagawa T.F."/>
            <person name="Liu W."/>
            <person name="Song Y."/>
            <person name="Salvetti E."/>
            <person name="Wrobel A."/>
            <person name="Rasinkangas P."/>
            <person name="Parkhill J."/>
            <person name="Rea M.C."/>
            <person name="O'Sullivan O."/>
            <person name="Ritari J."/>
            <person name="Douillard F.P."/>
            <person name="Paul Ross R."/>
            <person name="Yang R."/>
            <person name="Briner A.E."/>
            <person name="Felis G.E."/>
            <person name="de Vos W.M."/>
            <person name="Barrangou R."/>
            <person name="Klaenhammer T.R."/>
            <person name="Caufield P.W."/>
            <person name="Cui Y."/>
            <person name="Zhang H."/>
            <person name="O'Toole P.W."/>
        </authorList>
    </citation>
    <scope>NUCLEOTIDE SEQUENCE [LARGE SCALE GENOMIC DNA]</scope>
    <source>
        <strain evidence="1 2">DSM 19972</strain>
    </source>
</reference>
<dbReference type="InterPro" id="IPR029058">
    <property type="entry name" value="AB_hydrolase_fold"/>
</dbReference>
<dbReference type="Gene3D" id="3.40.50.1820">
    <property type="entry name" value="alpha/beta hydrolase"/>
    <property type="match status" value="1"/>
</dbReference>
<organism evidence="1 2">
    <name type="scientific">Liquorilactobacillus oeni DSM 19972</name>
    <dbReference type="NCBI Taxonomy" id="1423777"/>
    <lineage>
        <taxon>Bacteria</taxon>
        <taxon>Bacillati</taxon>
        <taxon>Bacillota</taxon>
        <taxon>Bacilli</taxon>
        <taxon>Lactobacillales</taxon>
        <taxon>Lactobacillaceae</taxon>
        <taxon>Liquorilactobacillus</taxon>
    </lineage>
</organism>
<accession>A0A0R1M9R1</accession>
<keyword evidence="2" id="KW-1185">Reference proteome</keyword>
<evidence type="ECO:0000313" key="1">
    <source>
        <dbReference type="EMBL" id="KRL04879.1"/>
    </source>
</evidence>
<dbReference type="AlphaFoldDB" id="A0A0R1M9R1"/>
<dbReference type="Proteomes" id="UP000051686">
    <property type="component" value="Unassembled WGS sequence"/>
</dbReference>
<gene>
    <name evidence="1" type="ORF">FD46_GL002017</name>
</gene>
<name>A0A0R1M9R1_9LACO</name>
<evidence type="ECO:0000313" key="2">
    <source>
        <dbReference type="Proteomes" id="UP000051686"/>
    </source>
</evidence>
<dbReference type="OrthoDB" id="503948at2"/>
<dbReference type="STRING" id="1423777.FD46_GL002017"/>
<dbReference type="InterPro" id="IPR010315">
    <property type="entry name" value="DUF915_hydro-like"/>
</dbReference>
<sequence length="244" mass="27680">MKKEICEPILFIHGYAGNIFSFARMVHFFKKEGISSNRILAFINLRGKIWLWGKPIRVGTAIQVIFLNSHATVVQQSEWLKKLLVLLKQDKKVSQISIIAHSMGAVSVMHLFTALKNSNLVPRIKKVVYLGAPFNDKEPGKDTGKIEPILFSSAGLLHPTKLFLKMKHKSRNIPVEIRFLNIIGNTDNGFSDGKVSVKSAQALRFLLQDPKQYKEVVFSGREATHRRLHESQEIFETIKNFLAS</sequence>
<dbReference type="EMBL" id="AZEH01000039">
    <property type="protein sequence ID" value="KRL04879.1"/>
    <property type="molecule type" value="Genomic_DNA"/>
</dbReference>
<evidence type="ECO:0008006" key="3">
    <source>
        <dbReference type="Google" id="ProtNLM"/>
    </source>
</evidence>
<protein>
    <recommendedName>
        <fullName evidence="3">Alpha/beta hydrolase</fullName>
    </recommendedName>
</protein>
<dbReference type="RefSeq" id="WP_057896820.1">
    <property type="nucleotide sequence ID" value="NZ_AZEH01000039.1"/>
</dbReference>
<proteinExistence type="predicted"/>